<dbReference type="Proteomes" id="UP000231932">
    <property type="component" value="Chromosome"/>
</dbReference>
<dbReference type="InterPro" id="IPR025980">
    <property type="entry name" value="ATP-Sase_PUA-like_dom"/>
</dbReference>
<dbReference type="SUPFAM" id="SSF88697">
    <property type="entry name" value="PUA domain-like"/>
    <property type="match status" value="1"/>
</dbReference>
<evidence type="ECO:0000256" key="8">
    <source>
        <dbReference type="HAMAP-Rule" id="MF_00066"/>
    </source>
</evidence>
<evidence type="ECO:0000256" key="4">
    <source>
        <dbReference type="ARBA" id="ARBA00022741"/>
    </source>
</evidence>
<evidence type="ECO:0000259" key="10">
    <source>
        <dbReference type="Pfam" id="PF14306"/>
    </source>
</evidence>
<evidence type="ECO:0000256" key="2">
    <source>
        <dbReference type="ARBA" id="ARBA00022679"/>
    </source>
</evidence>
<keyword evidence="5 8" id="KW-0067">ATP-binding</keyword>
<evidence type="ECO:0000256" key="5">
    <source>
        <dbReference type="ARBA" id="ARBA00022840"/>
    </source>
</evidence>
<dbReference type="HAMAP" id="MF_00066">
    <property type="entry name" value="Sulf_adenylyltr"/>
    <property type="match status" value="1"/>
</dbReference>
<dbReference type="NCBIfam" id="TIGR00339">
    <property type="entry name" value="sopT"/>
    <property type="match status" value="1"/>
</dbReference>
<feature type="domain" description="Sulphate adenylyltransferase catalytic" evidence="9">
    <location>
        <begin position="171"/>
        <end position="381"/>
    </location>
</feature>
<dbReference type="GO" id="GO:0004781">
    <property type="term" value="F:sulfate adenylyltransferase (ATP) activity"/>
    <property type="evidence" value="ECO:0007669"/>
    <property type="project" value="UniProtKB-UniRule"/>
</dbReference>
<dbReference type="AlphaFoldDB" id="A0A2K8N5I2"/>
<dbReference type="GO" id="GO:0070814">
    <property type="term" value="P:hydrogen sulfide biosynthetic process"/>
    <property type="evidence" value="ECO:0007669"/>
    <property type="project" value="UniProtKB-UniRule"/>
</dbReference>
<dbReference type="NCBIfam" id="NF003166">
    <property type="entry name" value="PRK04149.1"/>
    <property type="match status" value="1"/>
</dbReference>
<dbReference type="OrthoDB" id="9804504at2"/>
<evidence type="ECO:0000313" key="12">
    <source>
        <dbReference type="Proteomes" id="UP000231932"/>
    </source>
</evidence>
<dbReference type="InterPro" id="IPR014729">
    <property type="entry name" value="Rossmann-like_a/b/a_fold"/>
</dbReference>
<organism evidence="11 12">
    <name type="scientific">Kyrpidia spormannii</name>
    <dbReference type="NCBI Taxonomy" id="2055160"/>
    <lineage>
        <taxon>Bacteria</taxon>
        <taxon>Bacillati</taxon>
        <taxon>Bacillota</taxon>
        <taxon>Bacilli</taxon>
        <taxon>Bacillales</taxon>
        <taxon>Alicyclobacillaceae</taxon>
        <taxon>Kyrpidia</taxon>
    </lineage>
</organism>
<evidence type="ECO:0000256" key="6">
    <source>
        <dbReference type="ARBA" id="ARBA00037980"/>
    </source>
</evidence>
<keyword evidence="3 8" id="KW-0548">Nucleotidyltransferase</keyword>
<proteinExistence type="inferred from homology"/>
<dbReference type="GO" id="GO:0005524">
    <property type="term" value="F:ATP binding"/>
    <property type="evidence" value="ECO:0007669"/>
    <property type="project" value="UniProtKB-KW"/>
</dbReference>
<dbReference type="EC" id="2.7.7.4" evidence="8"/>
<dbReference type="CDD" id="cd00517">
    <property type="entry name" value="ATPS"/>
    <property type="match status" value="1"/>
</dbReference>
<accession>A0A2K8N5I2</accession>
<evidence type="ECO:0000256" key="7">
    <source>
        <dbReference type="ARBA" id="ARBA00049370"/>
    </source>
</evidence>
<dbReference type="PANTHER" id="PTHR43509">
    <property type="match status" value="1"/>
</dbReference>
<keyword evidence="4 8" id="KW-0547">Nucleotide-binding</keyword>
<dbReference type="PANTHER" id="PTHR43509:SF1">
    <property type="entry name" value="SULFATE ADENYLYLTRANSFERASE"/>
    <property type="match status" value="1"/>
</dbReference>
<dbReference type="GO" id="GO:0000103">
    <property type="term" value="P:sulfate assimilation"/>
    <property type="evidence" value="ECO:0007669"/>
    <property type="project" value="UniProtKB-UniRule"/>
</dbReference>
<evidence type="ECO:0000313" key="11">
    <source>
        <dbReference type="EMBL" id="ATY83732.1"/>
    </source>
</evidence>
<dbReference type="Pfam" id="PF14306">
    <property type="entry name" value="PUA_2"/>
    <property type="match status" value="1"/>
</dbReference>
<dbReference type="InterPro" id="IPR015947">
    <property type="entry name" value="PUA-like_sf"/>
</dbReference>
<dbReference type="InterPro" id="IPR002650">
    <property type="entry name" value="Sulphate_adenylyltransferase"/>
</dbReference>
<evidence type="ECO:0000256" key="1">
    <source>
        <dbReference type="ARBA" id="ARBA00005048"/>
    </source>
</evidence>
<dbReference type="SUPFAM" id="SSF52374">
    <property type="entry name" value="Nucleotidylyl transferase"/>
    <property type="match status" value="1"/>
</dbReference>
<keyword evidence="12" id="KW-1185">Reference proteome</keyword>
<dbReference type="UniPathway" id="UPA00140">
    <property type="reaction ID" value="UER00204"/>
</dbReference>
<dbReference type="KEGG" id="kyr:CVV65_00995"/>
<evidence type="ECO:0000256" key="3">
    <source>
        <dbReference type="ARBA" id="ARBA00022695"/>
    </source>
</evidence>
<reference evidence="12" key="1">
    <citation type="submission" date="2017-11" db="EMBL/GenBank/DDBJ databases">
        <title>Complete Genome Sequence of Kyrpidia sp. Strain EA-1, a thermophilic, hydrogen-oxidizing Bacterium, isolated from the Azores.</title>
        <authorList>
            <person name="Reiner J.E."/>
            <person name="Lapp C.J."/>
            <person name="Bunk B."/>
            <person name="Gescher J."/>
        </authorList>
    </citation>
    <scope>NUCLEOTIDE SEQUENCE [LARGE SCALE GENOMIC DNA]</scope>
    <source>
        <strain evidence="12">EA-1</strain>
    </source>
</reference>
<feature type="domain" description="ATP-sulfurylase PUA-like" evidence="10">
    <location>
        <begin position="8"/>
        <end position="161"/>
    </location>
</feature>
<dbReference type="RefSeq" id="WP_100666575.1">
    <property type="nucleotide sequence ID" value="NZ_CP024955.1"/>
</dbReference>
<dbReference type="Pfam" id="PF01747">
    <property type="entry name" value="ATP-sulfurylase"/>
    <property type="match status" value="1"/>
</dbReference>
<sequence>MTVTTLVAPHGGQLVDRTVDSSPEWERELLSGKTVTLPEESLADLELIAVGAYSPLTGFMVRADYERVVAEMRLQDGTVWSLPVTLAVDEDFARRIHAGERVALTGRDGLLYGWMVVQDLYPVDSRVEAEHVYGTSEAAHPGVARLYQRPGWRIGGPVWMCRQRDRAVFSRYWLRPQESRETFRRRGWRTVVGFQTRNPIHRAHEYIQKCALEMVDGLFLHPLVGETKADDVPAEVRLRSYEVLLDRYYPAGRVILGVFPAAMRYAGPREAIFHALVRKNFGCSHFIVGRDHAGVGNYYGPYDAQRIFTQFKPEELGIIPLFFEHAFFCRRCEGMASTKTCPHAPEDRVVLSGTRVRELLREGLLPPPEFTRPEVARILQEGLREKVGSTDR</sequence>
<dbReference type="EMBL" id="CP024955">
    <property type="protein sequence ID" value="ATY83732.1"/>
    <property type="molecule type" value="Genomic_DNA"/>
</dbReference>
<comment type="catalytic activity">
    <reaction evidence="7 8">
        <text>sulfate + ATP + H(+) = adenosine 5'-phosphosulfate + diphosphate</text>
        <dbReference type="Rhea" id="RHEA:18133"/>
        <dbReference type="ChEBI" id="CHEBI:15378"/>
        <dbReference type="ChEBI" id="CHEBI:16189"/>
        <dbReference type="ChEBI" id="CHEBI:30616"/>
        <dbReference type="ChEBI" id="CHEBI:33019"/>
        <dbReference type="ChEBI" id="CHEBI:58243"/>
        <dbReference type="EC" id="2.7.7.4"/>
    </reaction>
</comment>
<gene>
    <name evidence="8 11" type="primary">sat</name>
    <name evidence="11" type="ORF">CVV65_00995</name>
</gene>
<comment type="pathway">
    <text evidence="1 8">Sulfur metabolism; hydrogen sulfide biosynthesis; sulfite from sulfate: step 1/3.</text>
</comment>
<dbReference type="InterPro" id="IPR020792">
    <property type="entry name" value="SO4_adenylyltransferase_pro"/>
</dbReference>
<protein>
    <recommendedName>
        <fullName evidence="8">Sulfate adenylyltransferase</fullName>
        <ecNumber evidence="8">2.7.7.4</ecNumber>
    </recommendedName>
    <alternativeName>
        <fullName evidence="8">ATP-sulfurylase</fullName>
    </alternativeName>
    <alternativeName>
        <fullName evidence="8">Sulfate adenylate transferase</fullName>
        <shortName evidence="8">SAT</shortName>
    </alternativeName>
</protein>
<name>A0A2K8N5I2_9BACL</name>
<dbReference type="Gene3D" id="3.10.400.10">
    <property type="entry name" value="Sulfate adenylyltransferase"/>
    <property type="match status" value="1"/>
</dbReference>
<evidence type="ECO:0000259" key="9">
    <source>
        <dbReference type="Pfam" id="PF01747"/>
    </source>
</evidence>
<dbReference type="Gene3D" id="3.40.50.620">
    <property type="entry name" value="HUPs"/>
    <property type="match status" value="1"/>
</dbReference>
<dbReference type="InterPro" id="IPR024951">
    <property type="entry name" value="Sulfurylase_cat_dom"/>
</dbReference>
<comment type="similarity">
    <text evidence="6 8">Belongs to the sulfate adenylyltransferase family.</text>
</comment>
<keyword evidence="2 8" id="KW-0808">Transferase</keyword>